<keyword evidence="4" id="KW-0249">Electron transport</keyword>
<keyword evidence="9" id="KW-1185">Reference proteome</keyword>
<dbReference type="RefSeq" id="WP_011628819.1">
    <property type="nucleotide sequence ID" value="NC_008340.1"/>
</dbReference>
<gene>
    <name evidence="8" type="ordered locus">Mlg_1072</name>
</gene>
<evidence type="ECO:0000256" key="5">
    <source>
        <dbReference type="ARBA" id="ARBA00023004"/>
    </source>
</evidence>
<accession>Q0A9R3</accession>
<keyword evidence="2 6" id="KW-0349">Heme</keyword>
<dbReference type="HOGENOM" id="CLU_128253_1_2_6"/>
<dbReference type="EMBL" id="CP000453">
    <property type="protein sequence ID" value="ABI56424.1"/>
    <property type="molecule type" value="Genomic_DNA"/>
</dbReference>
<protein>
    <submittedName>
        <fullName evidence="8">Cytochrome c553</fullName>
    </submittedName>
</protein>
<dbReference type="AlphaFoldDB" id="Q0A9R3"/>
<dbReference type="PROSITE" id="PS51007">
    <property type="entry name" value="CYTC"/>
    <property type="match status" value="1"/>
</dbReference>
<dbReference type="OrthoDB" id="9796421at2"/>
<name>Q0A9R3_ALKEH</name>
<organism evidence="8 9">
    <name type="scientific">Alkalilimnicola ehrlichii (strain ATCC BAA-1101 / DSM 17681 / MLHE-1)</name>
    <dbReference type="NCBI Taxonomy" id="187272"/>
    <lineage>
        <taxon>Bacteria</taxon>
        <taxon>Pseudomonadati</taxon>
        <taxon>Pseudomonadota</taxon>
        <taxon>Gammaproteobacteria</taxon>
        <taxon>Chromatiales</taxon>
        <taxon>Ectothiorhodospiraceae</taxon>
        <taxon>Alkalilimnicola</taxon>
    </lineage>
</organism>
<dbReference type="InterPro" id="IPR050597">
    <property type="entry name" value="Cytochrome_c_Oxidase_Subunit"/>
</dbReference>
<evidence type="ECO:0000256" key="3">
    <source>
        <dbReference type="ARBA" id="ARBA00022723"/>
    </source>
</evidence>
<dbReference type="GO" id="GO:0020037">
    <property type="term" value="F:heme binding"/>
    <property type="evidence" value="ECO:0007669"/>
    <property type="project" value="InterPro"/>
</dbReference>
<proteinExistence type="predicted"/>
<evidence type="ECO:0000313" key="8">
    <source>
        <dbReference type="EMBL" id="ABI56424.1"/>
    </source>
</evidence>
<evidence type="ECO:0000256" key="4">
    <source>
        <dbReference type="ARBA" id="ARBA00022982"/>
    </source>
</evidence>
<dbReference type="Pfam" id="PF00034">
    <property type="entry name" value="Cytochrom_C"/>
    <property type="match status" value="1"/>
</dbReference>
<dbReference type="PANTHER" id="PTHR33751">
    <property type="entry name" value="CBB3-TYPE CYTOCHROME C OXIDASE SUBUNIT FIXP"/>
    <property type="match status" value="1"/>
</dbReference>
<dbReference type="KEGG" id="aeh:Mlg_1072"/>
<dbReference type="Gene3D" id="1.10.760.10">
    <property type="entry name" value="Cytochrome c-like domain"/>
    <property type="match status" value="1"/>
</dbReference>
<sequence length="113" mass="12718">MAHRIFLSALVGVALSIPMLVSAEELKGDPNQGMLFAATSCYQCHGLTGSDPAFDRYPRLIGQHENYLFKQLVAFREGDREHTEMTPIMDRPQFQRDQALRDVAAWYAAQGCE</sequence>
<dbReference type="InterPro" id="IPR009056">
    <property type="entry name" value="Cyt_c-like_dom"/>
</dbReference>
<feature type="domain" description="Cytochrome c" evidence="7">
    <location>
        <begin position="28"/>
        <end position="111"/>
    </location>
</feature>
<evidence type="ECO:0000259" key="7">
    <source>
        <dbReference type="PROSITE" id="PS51007"/>
    </source>
</evidence>
<dbReference type="Proteomes" id="UP000001962">
    <property type="component" value="Chromosome"/>
</dbReference>
<dbReference type="GO" id="GO:0009055">
    <property type="term" value="F:electron transfer activity"/>
    <property type="evidence" value="ECO:0007669"/>
    <property type="project" value="InterPro"/>
</dbReference>
<evidence type="ECO:0000256" key="6">
    <source>
        <dbReference type="PROSITE-ProRule" id="PRU00433"/>
    </source>
</evidence>
<evidence type="ECO:0000313" key="9">
    <source>
        <dbReference type="Proteomes" id="UP000001962"/>
    </source>
</evidence>
<evidence type="ECO:0000256" key="2">
    <source>
        <dbReference type="ARBA" id="ARBA00022617"/>
    </source>
</evidence>
<keyword evidence="5 6" id="KW-0408">Iron</keyword>
<dbReference type="PANTHER" id="PTHR33751:SF9">
    <property type="entry name" value="CYTOCHROME C4"/>
    <property type="match status" value="1"/>
</dbReference>
<keyword evidence="3 6" id="KW-0479">Metal-binding</keyword>
<dbReference type="eggNOG" id="COG2863">
    <property type="taxonomic scope" value="Bacteria"/>
</dbReference>
<evidence type="ECO:0000256" key="1">
    <source>
        <dbReference type="ARBA" id="ARBA00022448"/>
    </source>
</evidence>
<reference evidence="9" key="1">
    <citation type="submission" date="2006-08" db="EMBL/GenBank/DDBJ databases">
        <title>Complete sequence of Alkalilimnicola ehrilichei MLHE-1.</title>
        <authorList>
            <person name="Copeland A."/>
            <person name="Lucas S."/>
            <person name="Lapidus A."/>
            <person name="Barry K."/>
            <person name="Detter J.C."/>
            <person name="Glavina del Rio T."/>
            <person name="Hammon N."/>
            <person name="Israni S."/>
            <person name="Dalin E."/>
            <person name="Tice H."/>
            <person name="Pitluck S."/>
            <person name="Sims D."/>
            <person name="Brettin T."/>
            <person name="Bruce D."/>
            <person name="Han C."/>
            <person name="Tapia R."/>
            <person name="Gilna P."/>
            <person name="Schmutz J."/>
            <person name="Larimer F."/>
            <person name="Land M."/>
            <person name="Hauser L."/>
            <person name="Kyrpides N."/>
            <person name="Mikhailova N."/>
            <person name="Oremland R.S."/>
            <person name="Hoeft S.E."/>
            <person name="Switzer-Blum J."/>
            <person name="Kulp T."/>
            <person name="King G."/>
            <person name="Tabita R."/>
            <person name="Witte B."/>
            <person name="Santini J.M."/>
            <person name="Basu P."/>
            <person name="Hollibaugh J.T."/>
            <person name="Xie G."/>
            <person name="Stolz J.F."/>
            <person name="Richardson P."/>
        </authorList>
    </citation>
    <scope>NUCLEOTIDE SEQUENCE [LARGE SCALE GENOMIC DNA]</scope>
    <source>
        <strain evidence="9">ATCC BAA-1101 / DSM 17681 / MLHE-1</strain>
    </source>
</reference>
<dbReference type="GO" id="GO:0046872">
    <property type="term" value="F:metal ion binding"/>
    <property type="evidence" value="ECO:0007669"/>
    <property type="project" value="UniProtKB-KW"/>
</dbReference>
<keyword evidence="1" id="KW-0813">Transport</keyword>
<dbReference type="InterPro" id="IPR036909">
    <property type="entry name" value="Cyt_c-like_dom_sf"/>
</dbReference>
<dbReference type="SUPFAM" id="SSF46626">
    <property type="entry name" value="Cytochrome c"/>
    <property type="match status" value="1"/>
</dbReference>